<protein>
    <submittedName>
        <fullName evidence="1">Uncharacterized protein</fullName>
    </submittedName>
</protein>
<keyword evidence="2" id="KW-1185">Reference proteome</keyword>
<comment type="caution">
    <text evidence="1">The sequence shown here is derived from an EMBL/GenBank/DDBJ whole genome shotgun (WGS) entry which is preliminary data.</text>
</comment>
<gene>
    <name evidence="1" type="ORF">GBAR_LOCUS28614</name>
</gene>
<accession>A0AA35XB82</accession>
<reference evidence="1" key="1">
    <citation type="submission" date="2023-03" db="EMBL/GenBank/DDBJ databases">
        <authorList>
            <person name="Steffen K."/>
            <person name="Cardenas P."/>
        </authorList>
    </citation>
    <scope>NUCLEOTIDE SEQUENCE</scope>
</reference>
<evidence type="ECO:0000313" key="2">
    <source>
        <dbReference type="Proteomes" id="UP001174909"/>
    </source>
</evidence>
<dbReference type="EMBL" id="CASHTH010003999">
    <property type="protein sequence ID" value="CAI8052313.1"/>
    <property type="molecule type" value="Genomic_DNA"/>
</dbReference>
<sequence>MRGPRRNPQEKAMPITAWGGELMIHCRMDNRQKASHRPPLPC</sequence>
<dbReference type="Proteomes" id="UP001174909">
    <property type="component" value="Unassembled WGS sequence"/>
</dbReference>
<proteinExistence type="predicted"/>
<evidence type="ECO:0000313" key="1">
    <source>
        <dbReference type="EMBL" id="CAI8052313.1"/>
    </source>
</evidence>
<organism evidence="1 2">
    <name type="scientific">Geodia barretti</name>
    <name type="common">Barrett's horny sponge</name>
    <dbReference type="NCBI Taxonomy" id="519541"/>
    <lineage>
        <taxon>Eukaryota</taxon>
        <taxon>Metazoa</taxon>
        <taxon>Porifera</taxon>
        <taxon>Demospongiae</taxon>
        <taxon>Heteroscleromorpha</taxon>
        <taxon>Tetractinellida</taxon>
        <taxon>Astrophorina</taxon>
        <taxon>Geodiidae</taxon>
        <taxon>Geodia</taxon>
    </lineage>
</organism>
<name>A0AA35XB82_GEOBA</name>
<dbReference type="AlphaFoldDB" id="A0AA35XB82"/>